<accession>A0ACC0BST9</accession>
<gene>
    <name evidence="1" type="ORF">M9H77_06661</name>
</gene>
<evidence type="ECO:0000313" key="1">
    <source>
        <dbReference type="EMBL" id="KAI5675711.1"/>
    </source>
</evidence>
<protein>
    <submittedName>
        <fullName evidence="1">Uncharacterized protein</fullName>
    </submittedName>
</protein>
<organism evidence="1 2">
    <name type="scientific">Catharanthus roseus</name>
    <name type="common">Madagascar periwinkle</name>
    <name type="synonym">Vinca rosea</name>
    <dbReference type="NCBI Taxonomy" id="4058"/>
    <lineage>
        <taxon>Eukaryota</taxon>
        <taxon>Viridiplantae</taxon>
        <taxon>Streptophyta</taxon>
        <taxon>Embryophyta</taxon>
        <taxon>Tracheophyta</taxon>
        <taxon>Spermatophyta</taxon>
        <taxon>Magnoliopsida</taxon>
        <taxon>eudicotyledons</taxon>
        <taxon>Gunneridae</taxon>
        <taxon>Pentapetalae</taxon>
        <taxon>asterids</taxon>
        <taxon>lamiids</taxon>
        <taxon>Gentianales</taxon>
        <taxon>Apocynaceae</taxon>
        <taxon>Rauvolfioideae</taxon>
        <taxon>Vinceae</taxon>
        <taxon>Catharanthinae</taxon>
        <taxon>Catharanthus</taxon>
    </lineage>
</organism>
<keyword evidence="2" id="KW-1185">Reference proteome</keyword>
<name>A0ACC0BST9_CATRO</name>
<evidence type="ECO:0000313" key="2">
    <source>
        <dbReference type="Proteomes" id="UP001060085"/>
    </source>
</evidence>
<proteinExistence type="predicted"/>
<dbReference type="EMBL" id="CM044702">
    <property type="protein sequence ID" value="KAI5675711.1"/>
    <property type="molecule type" value="Genomic_DNA"/>
</dbReference>
<comment type="caution">
    <text evidence="1">The sequence shown here is derived from an EMBL/GenBank/DDBJ whole genome shotgun (WGS) entry which is preliminary data.</text>
</comment>
<sequence length="62" mass="7098">MADWGSVVITMVLFVLLSPRLLFRLPRRSRWASILVHTIIFFGLVTIFLIAINAHIYILANS</sequence>
<dbReference type="Proteomes" id="UP001060085">
    <property type="component" value="Linkage Group LG02"/>
</dbReference>
<reference evidence="2" key="1">
    <citation type="journal article" date="2023" name="Nat. Plants">
        <title>Single-cell RNA sequencing provides a high-resolution roadmap for understanding the multicellular compartmentation of specialized metabolism.</title>
        <authorList>
            <person name="Sun S."/>
            <person name="Shen X."/>
            <person name="Li Y."/>
            <person name="Li Y."/>
            <person name="Wang S."/>
            <person name="Li R."/>
            <person name="Zhang H."/>
            <person name="Shen G."/>
            <person name="Guo B."/>
            <person name="Wei J."/>
            <person name="Xu J."/>
            <person name="St-Pierre B."/>
            <person name="Chen S."/>
            <person name="Sun C."/>
        </authorList>
    </citation>
    <scope>NUCLEOTIDE SEQUENCE [LARGE SCALE GENOMIC DNA]</scope>
</reference>